<keyword evidence="2" id="KW-1185">Reference proteome</keyword>
<dbReference type="RefSeq" id="YP_010083653.1">
    <property type="nucleotide sequence ID" value="NC_055046.1"/>
</dbReference>
<reference evidence="2" key="1">
    <citation type="submission" date="2017-10" db="EMBL/GenBank/DDBJ databases">
        <title>Characterization of PVL bacteriophage from community-associated Staphylococcus aureus in Western Australia.</title>
        <authorList>
            <person name="O'Brien F.G."/>
            <person name="Baines S.L."/>
            <person name="Howden B.P."/>
            <person name="Coombs G.W."/>
        </authorList>
    </citation>
    <scope>NUCLEOTIDE SEQUENCE [LARGE SCALE GENOMIC DNA]</scope>
</reference>
<accession>A0A2I6PDA8</accession>
<evidence type="ECO:0008006" key="3">
    <source>
        <dbReference type="Google" id="ProtNLM"/>
    </source>
</evidence>
<evidence type="ECO:0000313" key="2">
    <source>
        <dbReference type="Proteomes" id="UP000240847"/>
    </source>
</evidence>
<dbReference type="GeneID" id="65072685"/>
<dbReference type="EMBL" id="MG029509">
    <property type="protein sequence ID" value="AUM57705.1"/>
    <property type="molecule type" value="Genomic_DNA"/>
</dbReference>
<evidence type="ECO:0000313" key="1">
    <source>
        <dbReference type="EMBL" id="AUM57705.1"/>
    </source>
</evidence>
<sequence length="135" mass="16164">MIFRGGTMSKYNAKKVEYKGIVFDSKVECEYYQYLESNMNGTNYDRIELQPKFGKQRPITYIADFSLWKEGKLVEVIDVKGKATEVANIKAKIFRYQYRDVNLTWICKAPKYTGQEWMVYEDLVKVRRKRKREMK</sequence>
<dbReference type="Gene3D" id="3.40.91.30">
    <property type="match status" value="1"/>
</dbReference>
<dbReference type="Proteomes" id="UP000240847">
    <property type="component" value="Segment"/>
</dbReference>
<dbReference type="Pfam" id="PF06356">
    <property type="entry name" value="DUF1064"/>
    <property type="match status" value="1"/>
</dbReference>
<dbReference type="InterPro" id="IPR009414">
    <property type="entry name" value="DUF1064"/>
</dbReference>
<dbReference type="KEGG" id="vg:65072685"/>
<proteinExistence type="predicted"/>
<organism evidence="1 2">
    <name type="scientific">Staphylococcus phage phiSa2wa_st5</name>
    <dbReference type="NCBI Taxonomy" id="2060951"/>
    <lineage>
        <taxon>Viruses</taxon>
        <taxon>Duplodnaviria</taxon>
        <taxon>Heunggongvirae</taxon>
        <taxon>Uroviricota</taxon>
        <taxon>Caudoviricetes</taxon>
        <taxon>Triavirus</taxon>
        <taxon>Triavirus st5</taxon>
    </lineage>
</organism>
<protein>
    <recommendedName>
        <fullName evidence="3">DUF1064 domain-containing protein</fullName>
    </recommendedName>
</protein>
<name>A0A2I6PDA8_9CAUD</name>